<reference evidence="1 2" key="1">
    <citation type="submission" date="2017-08" db="EMBL/GenBank/DDBJ databases">
        <title>Infants hospitalized years apart are colonized by the same room-sourced microbial strains.</title>
        <authorList>
            <person name="Brooks B."/>
            <person name="Olm M.R."/>
            <person name="Firek B.A."/>
            <person name="Baker R."/>
            <person name="Thomas B.C."/>
            <person name="Morowitz M.J."/>
            <person name="Banfield J.F."/>
        </authorList>
    </citation>
    <scope>NUCLEOTIDE SEQUENCE [LARGE SCALE GENOMIC DNA]</scope>
    <source>
        <strain evidence="1">S2_005_002_R2_34</strain>
    </source>
</reference>
<evidence type="ECO:0000313" key="1">
    <source>
        <dbReference type="EMBL" id="PZQ47353.1"/>
    </source>
</evidence>
<dbReference type="AlphaFoldDB" id="A0A2W5PY00"/>
<sequence>MRQITHPLVERDVVGIFEHILMSTGGDLAAAERRLDEIDDLLARIASNATSGQRLGGAMSGWLVRHGGRDHKLTIVFRPEVEANVLRVALIAFGGRDWMAVAEGRRD</sequence>
<gene>
    <name evidence="1" type="ORF">DI556_17780</name>
</gene>
<comment type="caution">
    <text evidence="1">The sequence shown here is derived from an EMBL/GenBank/DDBJ whole genome shotgun (WGS) entry which is preliminary data.</text>
</comment>
<protein>
    <recommendedName>
        <fullName evidence="3">Type II toxin-antitoxin system RelE/ParE family toxin</fullName>
    </recommendedName>
</protein>
<name>A0A2W5PY00_RHOSU</name>
<dbReference type="EMBL" id="QFPW01000017">
    <property type="protein sequence ID" value="PZQ47353.1"/>
    <property type="molecule type" value="Genomic_DNA"/>
</dbReference>
<proteinExistence type="predicted"/>
<evidence type="ECO:0000313" key="2">
    <source>
        <dbReference type="Proteomes" id="UP000249185"/>
    </source>
</evidence>
<accession>A0A2W5PY00</accession>
<organism evidence="1 2">
    <name type="scientific">Rhodovulum sulfidophilum</name>
    <name type="common">Rhodobacter sulfidophilus</name>
    <dbReference type="NCBI Taxonomy" id="35806"/>
    <lineage>
        <taxon>Bacteria</taxon>
        <taxon>Pseudomonadati</taxon>
        <taxon>Pseudomonadota</taxon>
        <taxon>Alphaproteobacteria</taxon>
        <taxon>Rhodobacterales</taxon>
        <taxon>Paracoccaceae</taxon>
        <taxon>Rhodovulum</taxon>
    </lineage>
</organism>
<evidence type="ECO:0008006" key="3">
    <source>
        <dbReference type="Google" id="ProtNLM"/>
    </source>
</evidence>
<dbReference type="Proteomes" id="UP000249185">
    <property type="component" value="Unassembled WGS sequence"/>
</dbReference>